<dbReference type="SUPFAM" id="SSF116734">
    <property type="entry name" value="DNA methylase specificity domain"/>
    <property type="match status" value="2"/>
</dbReference>
<evidence type="ECO:0000259" key="4">
    <source>
        <dbReference type="Pfam" id="PF01420"/>
    </source>
</evidence>
<dbReference type="PANTHER" id="PTHR30408:SF12">
    <property type="entry name" value="TYPE I RESTRICTION ENZYME MJAVIII SPECIFICITY SUBUNIT"/>
    <property type="match status" value="1"/>
</dbReference>
<dbReference type="Gene3D" id="3.90.220.20">
    <property type="entry name" value="DNA methylase specificity domains"/>
    <property type="match status" value="2"/>
</dbReference>
<evidence type="ECO:0000313" key="5">
    <source>
        <dbReference type="EMBL" id="KKQ50257.1"/>
    </source>
</evidence>
<evidence type="ECO:0000313" key="6">
    <source>
        <dbReference type="Proteomes" id="UP000034231"/>
    </source>
</evidence>
<comment type="caution">
    <text evidence="5">The sequence shown here is derived from an EMBL/GenBank/DDBJ whole genome shotgun (WGS) entry which is preliminary data.</text>
</comment>
<gene>
    <name evidence="5" type="ORF">US68_C0007G0020</name>
</gene>
<keyword evidence="2" id="KW-0680">Restriction system</keyword>
<sequence length="405" mass="47688">MITSRTKKIQQQDIPKLRFKNFDDTWNEKELGDLFIERSERGGGEKYNLLSITLRDGIKKQESSNKTDNSSEDKSNYKIVRVGDIAYNTMRMWQGASGVSDLEGIVSPAYTVVKLKSGCVDFYKYLFKKPRTIFDFYRYSQGLTSDTWNLKYKHFSEVAVKIPDKQEQEKIASFLESVDKFIENLQTHKEYLLEYKKGMMQKIFSKEICFRDEKENLYPDWKKKKLSDFLIERNEQVPKSDQYPLMAFVAYKGVTPKGERYNREFLVNDNENKKYKRTEYGDFIYSSNNLETGSIGLNCFGFASISPVYSIFKITESCDHKFMGSYLVRKSFINKMIRYRQGVVYGQWKIHESDFLRIEEKIPSIEEQQKIADFLSAIDELISIKREQITNAEQWKKGLLQQMFV</sequence>
<keyword evidence="3" id="KW-0238">DNA-binding</keyword>
<reference evidence="5 6" key="1">
    <citation type="journal article" date="2015" name="Nature">
        <title>rRNA introns, odd ribosomes, and small enigmatic genomes across a large radiation of phyla.</title>
        <authorList>
            <person name="Brown C.T."/>
            <person name="Hug L.A."/>
            <person name="Thomas B.C."/>
            <person name="Sharon I."/>
            <person name="Castelle C.J."/>
            <person name="Singh A."/>
            <person name="Wilkins M.J."/>
            <person name="Williams K.H."/>
            <person name="Banfield J.F."/>
        </authorList>
    </citation>
    <scope>NUCLEOTIDE SEQUENCE [LARGE SCALE GENOMIC DNA]</scope>
</reference>
<dbReference type="GO" id="GO:0003677">
    <property type="term" value="F:DNA binding"/>
    <property type="evidence" value="ECO:0007669"/>
    <property type="project" value="UniProtKB-KW"/>
</dbReference>
<dbReference type="Pfam" id="PF01420">
    <property type="entry name" value="Methylase_S"/>
    <property type="match status" value="2"/>
</dbReference>
<dbReference type="InterPro" id="IPR052021">
    <property type="entry name" value="Type-I_RS_S_subunit"/>
</dbReference>
<name>A0A0G0I6U1_9BACT</name>
<organism evidence="5 6">
    <name type="scientific">Candidatus Shapirobacteria bacterium GW2011_GWE1_38_10</name>
    <dbReference type="NCBI Taxonomy" id="1618488"/>
    <lineage>
        <taxon>Bacteria</taxon>
        <taxon>Candidatus Shapironibacteriota</taxon>
    </lineage>
</organism>
<dbReference type="EMBL" id="LBTX01000007">
    <property type="protein sequence ID" value="KKQ50257.1"/>
    <property type="molecule type" value="Genomic_DNA"/>
</dbReference>
<dbReference type="AlphaFoldDB" id="A0A0G0I6U1"/>
<dbReference type="PANTHER" id="PTHR30408">
    <property type="entry name" value="TYPE-1 RESTRICTION ENZYME ECOKI SPECIFICITY PROTEIN"/>
    <property type="match status" value="1"/>
</dbReference>
<protein>
    <submittedName>
        <fullName evidence="5">Restriction modification system DNA specificity domain protein</fullName>
    </submittedName>
</protein>
<accession>A0A0G0I6U1</accession>
<dbReference type="InterPro" id="IPR000055">
    <property type="entry name" value="Restrct_endonuc_typeI_TRD"/>
</dbReference>
<feature type="domain" description="Type I restriction modification DNA specificity" evidence="4">
    <location>
        <begin position="220"/>
        <end position="391"/>
    </location>
</feature>
<dbReference type="Proteomes" id="UP000034231">
    <property type="component" value="Unassembled WGS sequence"/>
</dbReference>
<evidence type="ECO:0000256" key="2">
    <source>
        <dbReference type="ARBA" id="ARBA00022747"/>
    </source>
</evidence>
<comment type="similarity">
    <text evidence="1">Belongs to the type-I restriction system S methylase family.</text>
</comment>
<evidence type="ECO:0000256" key="1">
    <source>
        <dbReference type="ARBA" id="ARBA00010923"/>
    </source>
</evidence>
<dbReference type="InterPro" id="IPR044946">
    <property type="entry name" value="Restrct_endonuc_typeI_TRD_sf"/>
</dbReference>
<proteinExistence type="inferred from homology"/>
<feature type="domain" description="Type I restriction modification DNA specificity" evidence="4">
    <location>
        <begin position="24"/>
        <end position="190"/>
    </location>
</feature>
<evidence type="ECO:0000256" key="3">
    <source>
        <dbReference type="ARBA" id="ARBA00023125"/>
    </source>
</evidence>
<dbReference type="GO" id="GO:0009307">
    <property type="term" value="P:DNA restriction-modification system"/>
    <property type="evidence" value="ECO:0007669"/>
    <property type="project" value="UniProtKB-KW"/>
</dbReference>
<dbReference type="PATRIC" id="fig|1618488.3.peg.391"/>